<dbReference type="Pfam" id="PF25137">
    <property type="entry name" value="ADH_Fe_C"/>
    <property type="match status" value="1"/>
</dbReference>
<dbReference type="EMBL" id="JAHLFW010000111">
    <property type="protein sequence ID" value="MBU3839284.1"/>
    <property type="molecule type" value="Genomic_DNA"/>
</dbReference>
<reference evidence="5" key="2">
    <citation type="submission" date="2021-04" db="EMBL/GenBank/DDBJ databases">
        <authorList>
            <person name="Gilroy R."/>
        </authorList>
    </citation>
    <scope>NUCLEOTIDE SEQUENCE</scope>
    <source>
        <strain evidence="5">G4-2901</strain>
    </source>
</reference>
<evidence type="ECO:0000259" key="4">
    <source>
        <dbReference type="Pfam" id="PF25137"/>
    </source>
</evidence>
<evidence type="ECO:0000313" key="5">
    <source>
        <dbReference type="EMBL" id="MBU3839284.1"/>
    </source>
</evidence>
<comment type="similarity">
    <text evidence="1">Belongs to the iron-containing alcohol dehydrogenase family.</text>
</comment>
<dbReference type="PANTHER" id="PTHR11496:SF104">
    <property type="entry name" value="3-DEOXY-ALPHA-D-MANNO-OCTULOSONATE 8-OXIDASE"/>
    <property type="match status" value="1"/>
</dbReference>
<sequence length="390" mass="42942">MNTNPVFSLNIPTKLMFGCGEIKNLATEQLPGKKAMIVISAGSSMRKYGYLDKVIELLKENDVDSIVYDKILPNPIKDHVMEGAAICREMKCDMLIGLGGGSSIDSAKAIAVMACNDGDYWDYIHGGSGKGRPVKGALPIIAIPTTAGTGTEVDPWTVITNTEKTEKIGFGCQYTFPKLSIVDPEMMLTVPTQLTAYQGFDAFFHASEGFIANCATPISDLFALEAVRLLYKYLPVAVKDGRNLKARAKVAWGSTLAGLVEATSCCVSQHSLEHAMSAKYPELPHGAGLIALSEAYFETFKNDCMKRYMKMSEVMTQKKSNRPSDFLEALALMKKECGMDNLKLSDWGMKEEDLPEMVSNARDMAGGFYRFDVRPLTDEEVLEIYKKSYK</sequence>
<accession>A0A948TEA1</accession>
<dbReference type="PANTHER" id="PTHR11496">
    <property type="entry name" value="ALCOHOL DEHYDROGENASE"/>
    <property type="match status" value="1"/>
</dbReference>
<dbReference type="FunFam" id="3.40.50.1970:FF:000003">
    <property type="entry name" value="Alcohol dehydrogenase, iron-containing"/>
    <property type="match status" value="1"/>
</dbReference>
<dbReference type="Gene3D" id="3.40.50.1970">
    <property type="match status" value="1"/>
</dbReference>
<dbReference type="GO" id="GO:0046872">
    <property type="term" value="F:metal ion binding"/>
    <property type="evidence" value="ECO:0007669"/>
    <property type="project" value="InterPro"/>
</dbReference>
<proteinExistence type="inferred from homology"/>
<dbReference type="InterPro" id="IPR039697">
    <property type="entry name" value="Alcohol_dehydrogenase_Fe"/>
</dbReference>
<dbReference type="AlphaFoldDB" id="A0A948TEA1"/>
<dbReference type="InterPro" id="IPR001670">
    <property type="entry name" value="ADH_Fe/GldA"/>
</dbReference>
<evidence type="ECO:0000259" key="3">
    <source>
        <dbReference type="Pfam" id="PF00465"/>
    </source>
</evidence>
<organism evidence="5 6">
    <name type="scientific">Candidatus Phocaeicola faecigallinarum</name>
    <dbReference type="NCBI Taxonomy" id="2838732"/>
    <lineage>
        <taxon>Bacteria</taxon>
        <taxon>Pseudomonadati</taxon>
        <taxon>Bacteroidota</taxon>
        <taxon>Bacteroidia</taxon>
        <taxon>Bacteroidales</taxon>
        <taxon>Bacteroidaceae</taxon>
        <taxon>Phocaeicola</taxon>
    </lineage>
</organism>
<name>A0A948TEA1_9BACT</name>
<keyword evidence="2" id="KW-0560">Oxidoreductase</keyword>
<protein>
    <submittedName>
        <fullName evidence="5">Iron-containing alcohol dehydrogenase</fullName>
    </submittedName>
</protein>
<dbReference type="SUPFAM" id="SSF56796">
    <property type="entry name" value="Dehydroquinate synthase-like"/>
    <property type="match status" value="1"/>
</dbReference>
<feature type="domain" description="Alcohol dehydrogenase iron-type/glycerol dehydrogenase GldA" evidence="3">
    <location>
        <begin position="12"/>
        <end position="184"/>
    </location>
</feature>
<comment type="caution">
    <text evidence="5">The sequence shown here is derived from an EMBL/GenBank/DDBJ whole genome shotgun (WGS) entry which is preliminary data.</text>
</comment>
<evidence type="ECO:0000256" key="1">
    <source>
        <dbReference type="ARBA" id="ARBA00007358"/>
    </source>
</evidence>
<dbReference type="Proteomes" id="UP000783796">
    <property type="component" value="Unassembled WGS sequence"/>
</dbReference>
<gene>
    <name evidence="5" type="ORF">H9777_13455</name>
</gene>
<feature type="domain" description="Fe-containing alcohol dehydrogenase-like C-terminal" evidence="4">
    <location>
        <begin position="195"/>
        <end position="389"/>
    </location>
</feature>
<dbReference type="InterPro" id="IPR056798">
    <property type="entry name" value="ADH_Fe_C"/>
</dbReference>
<evidence type="ECO:0000313" key="6">
    <source>
        <dbReference type="Proteomes" id="UP000783796"/>
    </source>
</evidence>
<dbReference type="Pfam" id="PF00465">
    <property type="entry name" value="Fe-ADH"/>
    <property type="match status" value="1"/>
</dbReference>
<reference evidence="5" key="1">
    <citation type="journal article" date="2021" name="PeerJ">
        <title>Extensive microbial diversity within the chicken gut microbiome revealed by metagenomics and culture.</title>
        <authorList>
            <person name="Gilroy R."/>
            <person name="Ravi A."/>
            <person name="Getino M."/>
            <person name="Pursley I."/>
            <person name="Horton D.L."/>
            <person name="Alikhan N.F."/>
            <person name="Baker D."/>
            <person name="Gharbi K."/>
            <person name="Hall N."/>
            <person name="Watson M."/>
            <person name="Adriaenssens E.M."/>
            <person name="Foster-Nyarko E."/>
            <person name="Jarju S."/>
            <person name="Secka A."/>
            <person name="Antonio M."/>
            <person name="Oren A."/>
            <person name="Chaudhuri R.R."/>
            <person name="La Ragione R."/>
            <person name="Hildebrand F."/>
            <person name="Pallen M.J."/>
        </authorList>
    </citation>
    <scope>NUCLEOTIDE SEQUENCE</scope>
    <source>
        <strain evidence="5">G4-2901</strain>
    </source>
</reference>
<dbReference type="GO" id="GO:0004022">
    <property type="term" value="F:alcohol dehydrogenase (NAD+) activity"/>
    <property type="evidence" value="ECO:0007669"/>
    <property type="project" value="TreeGrafter"/>
</dbReference>
<dbReference type="CDD" id="cd08185">
    <property type="entry name" value="Fe-ADH-like"/>
    <property type="match status" value="1"/>
</dbReference>
<dbReference type="Gene3D" id="1.20.1090.10">
    <property type="entry name" value="Dehydroquinate synthase-like - alpha domain"/>
    <property type="match status" value="1"/>
</dbReference>
<evidence type="ECO:0000256" key="2">
    <source>
        <dbReference type="ARBA" id="ARBA00023002"/>
    </source>
</evidence>